<keyword evidence="5" id="KW-0028">Amino-acid biosynthesis</keyword>
<dbReference type="GO" id="GO:0009089">
    <property type="term" value="P:lysine biosynthetic process via diaminopimelate"/>
    <property type="evidence" value="ECO:0007669"/>
    <property type="project" value="UniProtKB-UniRule"/>
</dbReference>
<dbReference type="PANTHER" id="PTHR43727:SF2">
    <property type="entry name" value="GROUP IV DECARBOXYLASE"/>
    <property type="match status" value="1"/>
</dbReference>
<sequence>MKMPQHLSVEEGHLNIGGIDTTALAGAYGTPLYVTDLDRITGNYRRFRDCLSERYPQVQVLFAAKANGNLAVMQALAREGAGADVFSSGELDLALRAGMKPELLLFNGSSKSRSDLARAVEAGVRVSVDSLDELTQLDAAAAEAGKTAEIAFRVNPALEVPTHPKIATGLRTSKFGIPAEEISAAYAEALACEHIEPVGIHCHIGSQILEVEPFARAAGVMVDVAREVTDIGVRLRFVDVGGGLGIPYHHDTDPAPTPEEYAAAVMPVFLDGIAECGIDPAFWVEPGRWLVGDSSVLLVGVNSVKRAHRTFVNVDAGFNLLARPTMYDAYHEVIVANRAAEPADGTYTVAGPICETGDLLAQDRPLPAPRAGDLIAVLDAGAYGFSMSSQYNSRPRCAEVAVSGGRHALMRRAESLDDITATMTDPAPLWKR</sequence>
<dbReference type="InterPro" id="IPR022644">
    <property type="entry name" value="De-COase2_N"/>
</dbReference>
<comment type="caution">
    <text evidence="10">The sequence shown here is derived from an EMBL/GenBank/DDBJ whole genome shotgun (WGS) entry which is preliminary data.</text>
</comment>
<feature type="modified residue" description="N6-(pyridoxal phosphate)lysine" evidence="5 7">
    <location>
        <position position="65"/>
    </location>
</feature>
<dbReference type="InterPro" id="IPR009006">
    <property type="entry name" value="Ala_racemase/Decarboxylase_C"/>
</dbReference>
<dbReference type="InterPro" id="IPR002986">
    <property type="entry name" value="DAP_deCOOHase_LysA"/>
</dbReference>
<evidence type="ECO:0000256" key="2">
    <source>
        <dbReference type="ARBA" id="ARBA00022793"/>
    </source>
</evidence>
<protein>
    <recommendedName>
        <fullName evidence="5 6">Diaminopimelate decarboxylase</fullName>
        <shortName evidence="5">DAP decarboxylase</shortName>
        <shortName evidence="5">DAPDC</shortName>
        <ecNumber evidence="5 6">4.1.1.20</ecNumber>
    </recommendedName>
</protein>
<evidence type="ECO:0000313" key="11">
    <source>
        <dbReference type="Proteomes" id="UP000292580"/>
    </source>
</evidence>
<comment type="similarity">
    <text evidence="5">Belongs to the Orn/Lys/Arg decarboxylase class-II family. LysA subfamily.</text>
</comment>
<feature type="binding site" evidence="5">
    <location>
        <position position="355"/>
    </location>
    <ligand>
        <name>substrate</name>
    </ligand>
</feature>
<feature type="binding site" evidence="5">
    <location>
        <position position="327"/>
    </location>
    <ligand>
        <name>substrate</name>
    </ligand>
</feature>
<keyword evidence="11" id="KW-1185">Reference proteome</keyword>
<dbReference type="PRINTS" id="PR01181">
    <property type="entry name" value="DAPDCRBXLASE"/>
</dbReference>
<evidence type="ECO:0000256" key="1">
    <source>
        <dbReference type="ARBA" id="ARBA00001933"/>
    </source>
</evidence>
<feature type="domain" description="Orn/DAP/Arg decarboxylase 2 N-terminal" evidence="9">
    <location>
        <begin position="42"/>
        <end position="291"/>
    </location>
</feature>
<comment type="pathway">
    <text evidence="5 8">Amino-acid biosynthesis; L-lysine biosynthesis via DAP pathway; L-lysine from DL-2,6-diaminopimelate: step 1/1.</text>
</comment>
<evidence type="ECO:0000256" key="3">
    <source>
        <dbReference type="ARBA" id="ARBA00022898"/>
    </source>
</evidence>
<evidence type="ECO:0000313" key="10">
    <source>
        <dbReference type="EMBL" id="TAJ44529.1"/>
    </source>
</evidence>
<dbReference type="OrthoDB" id="18565at2157"/>
<dbReference type="RefSeq" id="WP_130646320.1">
    <property type="nucleotide sequence ID" value="NZ_PGCL01000002.1"/>
</dbReference>
<comment type="function">
    <text evidence="5">Specifically catalyzes the decarboxylation of meso-diaminopimelate (meso-DAP) to L-lysine.</text>
</comment>
<dbReference type="EMBL" id="PGCL01000002">
    <property type="protein sequence ID" value="TAJ44529.1"/>
    <property type="molecule type" value="Genomic_DNA"/>
</dbReference>
<keyword evidence="5 8" id="KW-0457">Lysine biosynthesis</keyword>
<dbReference type="UniPathway" id="UPA00034">
    <property type="reaction ID" value="UER00027"/>
</dbReference>
<feature type="binding site" evidence="5">
    <location>
        <position position="288"/>
    </location>
    <ligand>
        <name>substrate</name>
    </ligand>
</feature>
<keyword evidence="3 5" id="KW-0663">Pyridoxal phosphate</keyword>
<dbReference type="Proteomes" id="UP000292580">
    <property type="component" value="Unassembled WGS sequence"/>
</dbReference>
<evidence type="ECO:0000256" key="6">
    <source>
        <dbReference type="NCBIfam" id="TIGR01048"/>
    </source>
</evidence>
<feature type="binding site" evidence="5">
    <location>
        <position position="383"/>
    </location>
    <ligand>
        <name>pyridoxal 5'-phosphate</name>
        <dbReference type="ChEBI" id="CHEBI:597326"/>
    </ligand>
</feature>
<feature type="binding site" evidence="5">
    <location>
        <position position="323"/>
    </location>
    <ligand>
        <name>substrate</name>
    </ligand>
</feature>
<dbReference type="PROSITE" id="PS00878">
    <property type="entry name" value="ODR_DC_2_1"/>
    <property type="match status" value="1"/>
</dbReference>
<dbReference type="AlphaFoldDB" id="A0A483CXD1"/>
<proteinExistence type="inferred from homology"/>
<evidence type="ECO:0000256" key="8">
    <source>
        <dbReference type="RuleBase" id="RU003738"/>
    </source>
</evidence>
<dbReference type="CDD" id="cd06828">
    <property type="entry name" value="PLPDE_III_DapDC"/>
    <property type="match status" value="1"/>
</dbReference>
<gene>
    <name evidence="5 10" type="primary">lysA</name>
    <name evidence="10" type="ORF">CUJ86_04220</name>
</gene>
<keyword evidence="4 5" id="KW-0456">Lyase</keyword>
<reference evidence="10 11" key="1">
    <citation type="submission" date="2017-11" db="EMBL/GenBank/DDBJ databases">
        <title>Isolation and Characterization of Methanofollis Species from Methane Seep Offshore SW Taiwan.</title>
        <authorList>
            <person name="Teng N.-H."/>
            <person name="Lai M.-C."/>
            <person name="Chen S.-C."/>
        </authorList>
    </citation>
    <scope>NUCLEOTIDE SEQUENCE [LARGE SCALE GENOMIC DNA]</scope>
    <source>
        <strain evidence="10 11">FWC-SCC2</strain>
    </source>
</reference>
<evidence type="ECO:0000259" key="9">
    <source>
        <dbReference type="Pfam" id="PF02784"/>
    </source>
</evidence>
<organism evidence="10 11">
    <name type="scientific">Methanofollis fontis</name>
    <dbReference type="NCBI Taxonomy" id="2052832"/>
    <lineage>
        <taxon>Archaea</taxon>
        <taxon>Methanobacteriati</taxon>
        <taxon>Methanobacteriota</taxon>
        <taxon>Stenosarchaea group</taxon>
        <taxon>Methanomicrobia</taxon>
        <taxon>Methanomicrobiales</taxon>
        <taxon>Methanomicrobiaceae</taxon>
        <taxon>Methanofollis</taxon>
    </lineage>
</organism>
<dbReference type="FunFam" id="3.20.20.10:FF:000003">
    <property type="entry name" value="Diaminopimelate decarboxylase"/>
    <property type="match status" value="1"/>
</dbReference>
<dbReference type="PROSITE" id="PS00879">
    <property type="entry name" value="ODR_DC_2_2"/>
    <property type="match status" value="1"/>
</dbReference>
<feature type="active site" description="Proton donor" evidence="7">
    <location>
        <position position="354"/>
    </location>
</feature>
<feature type="binding site" evidence="5">
    <location>
        <begin position="285"/>
        <end position="288"/>
    </location>
    <ligand>
        <name>pyridoxal 5'-phosphate</name>
        <dbReference type="ChEBI" id="CHEBI:597326"/>
    </ligand>
</feature>
<dbReference type="InterPro" id="IPR022653">
    <property type="entry name" value="De-COase2_pyr-phos_BS"/>
</dbReference>
<keyword evidence="2 5" id="KW-0210">Decarboxylase</keyword>
<evidence type="ECO:0000256" key="5">
    <source>
        <dbReference type="HAMAP-Rule" id="MF_02120"/>
    </source>
</evidence>
<dbReference type="InterPro" id="IPR022657">
    <property type="entry name" value="De-COase2_CS"/>
</dbReference>
<comment type="subunit">
    <text evidence="5">Homodimer.</text>
</comment>
<dbReference type="EC" id="4.1.1.20" evidence="5 6"/>
<name>A0A483CXD1_9EURY</name>
<dbReference type="GO" id="GO:0030170">
    <property type="term" value="F:pyridoxal phosphate binding"/>
    <property type="evidence" value="ECO:0007669"/>
    <property type="project" value="UniProtKB-UniRule"/>
</dbReference>
<dbReference type="InterPro" id="IPR000183">
    <property type="entry name" value="Orn/DAP/Arg_de-COase"/>
</dbReference>
<dbReference type="Pfam" id="PF02784">
    <property type="entry name" value="Orn_Arg_deC_N"/>
    <property type="match status" value="1"/>
</dbReference>
<dbReference type="HAMAP" id="MF_02120">
    <property type="entry name" value="LysA"/>
    <property type="match status" value="1"/>
</dbReference>
<evidence type="ECO:0000256" key="7">
    <source>
        <dbReference type="PIRSR" id="PIRSR600183-50"/>
    </source>
</evidence>
<dbReference type="Gene3D" id="2.40.37.10">
    <property type="entry name" value="Lyase, Ornithine Decarboxylase, Chain A, domain 1"/>
    <property type="match status" value="1"/>
</dbReference>
<dbReference type="PRINTS" id="PR01179">
    <property type="entry name" value="ODADCRBXLASE"/>
</dbReference>
<dbReference type="GO" id="GO:0008836">
    <property type="term" value="F:diaminopimelate decarboxylase activity"/>
    <property type="evidence" value="ECO:0007669"/>
    <property type="project" value="UniProtKB-UniRule"/>
</dbReference>
<dbReference type="NCBIfam" id="TIGR01048">
    <property type="entry name" value="lysA"/>
    <property type="match status" value="1"/>
</dbReference>
<feature type="binding site" evidence="5">
    <location>
        <position position="243"/>
    </location>
    <ligand>
        <name>pyridoxal 5'-phosphate</name>
        <dbReference type="ChEBI" id="CHEBI:597326"/>
    </ligand>
</feature>
<dbReference type="SUPFAM" id="SSF50621">
    <property type="entry name" value="Alanine racemase C-terminal domain-like"/>
    <property type="match status" value="1"/>
</dbReference>
<comment type="cofactor">
    <cofactor evidence="1 5 7 8">
        <name>pyridoxal 5'-phosphate</name>
        <dbReference type="ChEBI" id="CHEBI:597326"/>
    </cofactor>
</comment>
<dbReference type="PANTHER" id="PTHR43727">
    <property type="entry name" value="DIAMINOPIMELATE DECARBOXYLASE"/>
    <property type="match status" value="1"/>
</dbReference>
<accession>A0A483CXD1</accession>
<evidence type="ECO:0000256" key="4">
    <source>
        <dbReference type="ARBA" id="ARBA00023239"/>
    </source>
</evidence>
<dbReference type="Gene3D" id="3.20.20.10">
    <property type="entry name" value="Alanine racemase"/>
    <property type="match status" value="1"/>
</dbReference>
<dbReference type="InterPro" id="IPR029066">
    <property type="entry name" value="PLP-binding_barrel"/>
</dbReference>
<feature type="binding site" evidence="5">
    <location>
        <position position="383"/>
    </location>
    <ligand>
        <name>substrate</name>
    </ligand>
</feature>
<comment type="catalytic activity">
    <reaction evidence="5 8">
        <text>meso-2,6-diaminopimelate + H(+) = L-lysine + CO2</text>
        <dbReference type="Rhea" id="RHEA:15101"/>
        <dbReference type="ChEBI" id="CHEBI:15378"/>
        <dbReference type="ChEBI" id="CHEBI:16526"/>
        <dbReference type="ChEBI" id="CHEBI:32551"/>
        <dbReference type="ChEBI" id="CHEBI:57791"/>
        <dbReference type="EC" id="4.1.1.20"/>
    </reaction>
</comment>
<dbReference type="SUPFAM" id="SSF51419">
    <property type="entry name" value="PLP-binding barrel"/>
    <property type="match status" value="1"/>
</dbReference>